<evidence type="ECO:0000256" key="1">
    <source>
        <dbReference type="SAM" id="Phobius"/>
    </source>
</evidence>
<evidence type="ECO:0000313" key="3">
    <source>
        <dbReference type="Proteomes" id="UP000322244"/>
    </source>
</evidence>
<keyword evidence="1" id="KW-1133">Transmembrane helix</keyword>
<evidence type="ECO:0008006" key="4">
    <source>
        <dbReference type="Google" id="ProtNLM"/>
    </source>
</evidence>
<accession>A0A5A7S254</accession>
<name>A0A5A7S254_9NOCA</name>
<organism evidence="2 3">
    <name type="scientific">Antrihabitans cavernicola</name>
    <dbReference type="NCBI Taxonomy" id="2495913"/>
    <lineage>
        <taxon>Bacteria</taxon>
        <taxon>Bacillati</taxon>
        <taxon>Actinomycetota</taxon>
        <taxon>Actinomycetes</taxon>
        <taxon>Mycobacteriales</taxon>
        <taxon>Nocardiaceae</taxon>
        <taxon>Antrihabitans</taxon>
    </lineage>
</organism>
<dbReference type="Proteomes" id="UP000322244">
    <property type="component" value="Unassembled WGS sequence"/>
</dbReference>
<evidence type="ECO:0000313" key="2">
    <source>
        <dbReference type="EMBL" id="KAA0017007.1"/>
    </source>
</evidence>
<proteinExistence type="predicted"/>
<comment type="caution">
    <text evidence="2">The sequence shown here is derived from an EMBL/GenBank/DDBJ whole genome shotgun (WGS) entry which is preliminary data.</text>
</comment>
<keyword evidence="1" id="KW-0472">Membrane</keyword>
<protein>
    <recommendedName>
        <fullName evidence="4">ABM domain-containing protein</fullName>
    </recommendedName>
</protein>
<dbReference type="EMBL" id="VLNY01000024">
    <property type="protein sequence ID" value="KAA0017007.1"/>
    <property type="molecule type" value="Genomic_DNA"/>
</dbReference>
<gene>
    <name evidence="2" type="ORF">FOY51_25535</name>
</gene>
<reference evidence="2 3" key="1">
    <citation type="submission" date="2019-07" db="EMBL/GenBank/DDBJ databases">
        <title>Rhodococcus cavernicolus sp. nov., isolated from a cave.</title>
        <authorList>
            <person name="Lee S.D."/>
        </authorList>
    </citation>
    <scope>NUCLEOTIDE SEQUENCE [LARGE SCALE GENOMIC DNA]</scope>
    <source>
        <strain evidence="2 3">C1-24</strain>
    </source>
</reference>
<keyword evidence="3" id="KW-1185">Reference proteome</keyword>
<dbReference type="RefSeq" id="WP_149433092.1">
    <property type="nucleotide sequence ID" value="NZ_VLNY01000024.1"/>
</dbReference>
<keyword evidence="1" id="KW-0812">Transmembrane</keyword>
<feature type="transmembrane region" description="Helical" evidence="1">
    <location>
        <begin position="30"/>
        <end position="50"/>
    </location>
</feature>
<sequence length="107" mass="11858">MATKVRLQSRRHLPRNVVEFRRVRRTLLRGPGCVGVGVMAVPSIATFWSFSAWADRASLDTAIGHHRETTMTATLSGRVAISLVVVYTVPTGEVPPHWGEVQARLRP</sequence>
<dbReference type="OrthoDB" id="3214999at2"/>
<dbReference type="AlphaFoldDB" id="A0A5A7S254"/>